<dbReference type="AlphaFoldDB" id="A0A2N5DX52"/>
<dbReference type="PANTHER" id="PTHR36113">
    <property type="entry name" value="LYASE, PUTATIVE-RELATED-RELATED"/>
    <property type="match status" value="1"/>
</dbReference>
<reference evidence="3 4" key="1">
    <citation type="submission" date="2017-12" db="EMBL/GenBank/DDBJ databases">
        <title>Characterization of six clinical isolates of Enterochimera gen. nov., a novel genus of the Yersiniaciae family and the three species Enterochimera arupensis sp. nov., Enterochimera coloradensis sp. nov, and Enterochimera californica sp. nov.</title>
        <authorList>
            <person name="Rossi A."/>
            <person name="Fisher M."/>
        </authorList>
    </citation>
    <scope>NUCLEOTIDE SEQUENCE [LARGE SCALE GENOMIC DNA]</scope>
    <source>
        <strain evidence="4">2016-Iso4</strain>
    </source>
</reference>
<gene>
    <name evidence="3" type="ORF">CYR32_16150</name>
</gene>
<dbReference type="RefSeq" id="WP_101826187.1">
    <property type="nucleotide sequence ID" value="NZ_PJZH01000021.1"/>
</dbReference>
<dbReference type="PROSITE" id="PS51819">
    <property type="entry name" value="VOC"/>
    <property type="match status" value="1"/>
</dbReference>
<comment type="caution">
    <text evidence="3">The sequence shown here is derived from an EMBL/GenBank/DDBJ whole genome shotgun (WGS) entry which is preliminary data.</text>
</comment>
<dbReference type="SUPFAM" id="SSF54593">
    <property type="entry name" value="Glyoxalase/Bleomycin resistance protein/Dihydroxybiphenyl dioxygenase"/>
    <property type="match status" value="1"/>
</dbReference>
<name>A0A2N5DX52_9GAMM</name>
<evidence type="ECO:0000313" key="3">
    <source>
        <dbReference type="EMBL" id="PLR31888.1"/>
    </source>
</evidence>
<keyword evidence="1" id="KW-0479">Metal-binding</keyword>
<evidence type="ECO:0000259" key="2">
    <source>
        <dbReference type="PROSITE" id="PS51819"/>
    </source>
</evidence>
<dbReference type="InterPro" id="IPR004360">
    <property type="entry name" value="Glyas_Fos-R_dOase_dom"/>
</dbReference>
<dbReference type="CDD" id="cd08352">
    <property type="entry name" value="VOC_Bs_YwkD_like"/>
    <property type="match status" value="1"/>
</dbReference>
<dbReference type="OrthoDB" id="9795618at2"/>
<dbReference type="GO" id="GO:0046872">
    <property type="term" value="F:metal ion binding"/>
    <property type="evidence" value="ECO:0007669"/>
    <property type="project" value="UniProtKB-KW"/>
</dbReference>
<dbReference type="InterPro" id="IPR029068">
    <property type="entry name" value="Glyas_Bleomycin-R_OHBP_Dase"/>
</dbReference>
<dbReference type="NCBIfam" id="NF008551">
    <property type="entry name" value="PRK11478.1"/>
    <property type="match status" value="1"/>
</dbReference>
<protein>
    <submittedName>
        <fullName evidence="3">VOC family protein</fullName>
    </submittedName>
</protein>
<dbReference type="InterPro" id="IPR037523">
    <property type="entry name" value="VOC_core"/>
</dbReference>
<evidence type="ECO:0000313" key="4">
    <source>
        <dbReference type="Proteomes" id="UP000234503"/>
    </source>
</evidence>
<dbReference type="InterPro" id="IPR051332">
    <property type="entry name" value="Fosfomycin_Res_Enzymes"/>
</dbReference>
<accession>A0A2N5DX52</accession>
<dbReference type="InterPro" id="IPR037478">
    <property type="entry name" value="YwkD-like_dom"/>
</dbReference>
<keyword evidence="4" id="KW-1185">Reference proteome</keyword>
<dbReference type="Proteomes" id="UP000234503">
    <property type="component" value="Unassembled WGS sequence"/>
</dbReference>
<feature type="domain" description="VOC" evidence="2">
    <location>
        <begin position="6"/>
        <end position="129"/>
    </location>
</feature>
<evidence type="ECO:0000256" key="1">
    <source>
        <dbReference type="ARBA" id="ARBA00022723"/>
    </source>
</evidence>
<dbReference type="EMBL" id="PJZH01000021">
    <property type="protein sequence ID" value="PLR31888.1"/>
    <property type="molecule type" value="Genomic_DNA"/>
</dbReference>
<sequence>MLKLRQVHHIAIISSNYQVSKQFYCDVLGFSLLGEFYREERDSWKGDLALNGLYTIELFSFPQPPARPSRPESCGLRHLAFTVENIAEAVAALAASGVTCEPVRIDPLTGQRFTFFSDPDGLPLELYEVRPAANEDAATIERLPAGA</sequence>
<organism evidence="3 4">
    <name type="scientific">Chimaeribacter coloradensis</name>
    <dbReference type="NCBI Taxonomy" id="2060068"/>
    <lineage>
        <taxon>Bacteria</taxon>
        <taxon>Pseudomonadati</taxon>
        <taxon>Pseudomonadota</taxon>
        <taxon>Gammaproteobacteria</taxon>
        <taxon>Enterobacterales</taxon>
        <taxon>Yersiniaceae</taxon>
        <taxon>Chimaeribacter</taxon>
    </lineage>
</organism>
<proteinExistence type="predicted"/>
<dbReference type="Pfam" id="PF00903">
    <property type="entry name" value="Glyoxalase"/>
    <property type="match status" value="1"/>
</dbReference>
<dbReference type="PANTHER" id="PTHR36113:SF6">
    <property type="entry name" value="FOSFOMYCIN RESISTANCE PROTEIN FOSX"/>
    <property type="match status" value="1"/>
</dbReference>
<dbReference type="Gene3D" id="3.10.180.10">
    <property type="entry name" value="2,3-Dihydroxybiphenyl 1,2-Dioxygenase, domain 1"/>
    <property type="match status" value="1"/>
</dbReference>